<dbReference type="Pfam" id="PF06441">
    <property type="entry name" value="EHN"/>
    <property type="match status" value="1"/>
</dbReference>
<proteinExistence type="inferred from homology"/>
<dbReference type="GO" id="GO:0097176">
    <property type="term" value="P:epoxide metabolic process"/>
    <property type="evidence" value="ECO:0007669"/>
    <property type="project" value="TreeGrafter"/>
</dbReference>
<evidence type="ECO:0000256" key="1">
    <source>
        <dbReference type="ARBA" id="ARBA00010088"/>
    </source>
</evidence>
<dbReference type="Pfam" id="PF00561">
    <property type="entry name" value="Abhydrolase_1"/>
    <property type="match status" value="1"/>
</dbReference>
<comment type="caution">
    <text evidence="7">The sequence shown here is derived from an EMBL/GenBank/DDBJ whole genome shotgun (WGS) entry which is preliminary data.</text>
</comment>
<dbReference type="GO" id="GO:0004301">
    <property type="term" value="F:epoxide hydrolase activity"/>
    <property type="evidence" value="ECO:0007669"/>
    <property type="project" value="TreeGrafter"/>
</dbReference>
<gene>
    <name evidence="7" type="ORF">NLI96_g4664</name>
</gene>
<dbReference type="EMBL" id="JANAWD010000140">
    <property type="protein sequence ID" value="KAJ3485837.1"/>
    <property type="molecule type" value="Genomic_DNA"/>
</dbReference>
<evidence type="ECO:0000259" key="6">
    <source>
        <dbReference type="Pfam" id="PF06441"/>
    </source>
</evidence>
<dbReference type="PIRSF" id="PIRSF001112">
    <property type="entry name" value="Epoxide_hydrolase"/>
    <property type="match status" value="1"/>
</dbReference>
<feature type="active site" description="Proton donor" evidence="4">
    <location>
        <position position="332"/>
    </location>
</feature>
<dbReference type="AlphaFoldDB" id="A0AAD5YHS4"/>
<organism evidence="7 8">
    <name type="scientific">Meripilus lineatus</name>
    <dbReference type="NCBI Taxonomy" id="2056292"/>
    <lineage>
        <taxon>Eukaryota</taxon>
        <taxon>Fungi</taxon>
        <taxon>Dikarya</taxon>
        <taxon>Basidiomycota</taxon>
        <taxon>Agaricomycotina</taxon>
        <taxon>Agaricomycetes</taxon>
        <taxon>Polyporales</taxon>
        <taxon>Meripilaceae</taxon>
        <taxon>Meripilus</taxon>
    </lineage>
</organism>
<keyword evidence="2" id="KW-0058">Aromatic hydrocarbons catabolism</keyword>
<evidence type="ECO:0000259" key="5">
    <source>
        <dbReference type="Pfam" id="PF00561"/>
    </source>
</evidence>
<dbReference type="InterPro" id="IPR029058">
    <property type="entry name" value="AB_hydrolase_fold"/>
</dbReference>
<dbReference type="InterPro" id="IPR016292">
    <property type="entry name" value="Epoxide_hydrolase"/>
</dbReference>
<feature type="active site" description="Nucleophile" evidence="4">
    <location>
        <position position="197"/>
    </location>
</feature>
<keyword evidence="3" id="KW-0378">Hydrolase</keyword>
<dbReference type="PANTHER" id="PTHR21661:SF35">
    <property type="entry name" value="EPOXIDE HYDROLASE"/>
    <property type="match status" value="1"/>
</dbReference>
<evidence type="ECO:0000313" key="7">
    <source>
        <dbReference type="EMBL" id="KAJ3485837.1"/>
    </source>
</evidence>
<feature type="domain" description="AB hydrolase-1" evidence="5">
    <location>
        <begin position="125"/>
        <end position="222"/>
    </location>
</feature>
<dbReference type="InterPro" id="IPR000639">
    <property type="entry name" value="Epox_hydrolase-like"/>
</dbReference>
<evidence type="ECO:0000313" key="8">
    <source>
        <dbReference type="Proteomes" id="UP001212997"/>
    </source>
</evidence>
<dbReference type="Gene3D" id="3.40.50.1820">
    <property type="entry name" value="alpha/beta hydrolase"/>
    <property type="match status" value="1"/>
</dbReference>
<feature type="active site" description="Proton acceptor" evidence="4">
    <location>
        <position position="385"/>
    </location>
</feature>
<evidence type="ECO:0000256" key="3">
    <source>
        <dbReference type="ARBA" id="ARBA00022801"/>
    </source>
</evidence>
<accession>A0AAD5YHS4</accession>
<evidence type="ECO:0000256" key="4">
    <source>
        <dbReference type="PIRSR" id="PIRSR001112-1"/>
    </source>
</evidence>
<comment type="similarity">
    <text evidence="1">Belongs to the peptidase S33 family.</text>
</comment>
<dbReference type="Proteomes" id="UP001212997">
    <property type="component" value="Unassembled WGS sequence"/>
</dbReference>
<dbReference type="InterPro" id="IPR010497">
    <property type="entry name" value="Epoxide_hydro_N"/>
</dbReference>
<dbReference type="PANTHER" id="PTHR21661">
    <property type="entry name" value="EPOXIDE HYDROLASE 1-RELATED"/>
    <property type="match status" value="1"/>
</dbReference>
<evidence type="ECO:0000256" key="2">
    <source>
        <dbReference type="ARBA" id="ARBA00022797"/>
    </source>
</evidence>
<sequence>MSEKAFKISVPESEIALLRQKLELTRLPDELDEVGWQYGAPLADVKRLVQRWKTGFDWRKSEEELNKLPHFTRDINIENFGALNVHYIHKKSVVAGAIPLLFVHGCGQPPTPSVLRVRSTNVLSGPGSFLEVLKILPLLVSSSPDHPSFHVVTFSLPGFGFSEAPKIPGFAIPQYAEVGHKLMLALGYNEYVVQGGDWGSRISYQQNTTYAHKHVKAWHTNAPLTQGPPKLLSHPRLYLTHLITPYTEREKAGFARMDWFNRVHGGYFAEQSTQPQTIGYSLADSPVGLLAWIYEKLVAWTDEYAWTDDEVLQWISIYWFSRPGPAASLRIYYEATKNMDMKDLPPTTVPMGISLFPQELMQVPKVWARALGNIVFVAEHDSGGHFAAHEKPVELVGDLRKMFGKGGPAFGVVPGKNGYASL</sequence>
<keyword evidence="8" id="KW-1185">Reference proteome</keyword>
<evidence type="ECO:0008006" key="9">
    <source>
        <dbReference type="Google" id="ProtNLM"/>
    </source>
</evidence>
<protein>
    <recommendedName>
        <fullName evidence="9">Epoxide hydrolase</fullName>
    </recommendedName>
</protein>
<dbReference type="InterPro" id="IPR000073">
    <property type="entry name" value="AB_hydrolase_1"/>
</dbReference>
<dbReference type="PRINTS" id="PR00412">
    <property type="entry name" value="EPOXHYDRLASE"/>
</dbReference>
<dbReference type="SUPFAM" id="SSF53474">
    <property type="entry name" value="alpha/beta-Hydrolases"/>
    <property type="match status" value="1"/>
</dbReference>
<name>A0AAD5YHS4_9APHY</name>
<feature type="domain" description="Epoxide hydrolase N-terminal" evidence="6">
    <location>
        <begin position="4"/>
        <end position="105"/>
    </location>
</feature>
<reference evidence="7" key="1">
    <citation type="submission" date="2022-07" db="EMBL/GenBank/DDBJ databases">
        <title>Genome Sequence of Physisporinus lineatus.</title>
        <authorList>
            <person name="Buettner E."/>
        </authorList>
    </citation>
    <scope>NUCLEOTIDE SEQUENCE</scope>
    <source>
        <strain evidence="7">VT162</strain>
    </source>
</reference>